<accession>A0A7J6UC95</accession>
<evidence type="ECO:0000313" key="6">
    <source>
        <dbReference type="EMBL" id="KAF4754835.1"/>
    </source>
</evidence>
<evidence type="ECO:0000256" key="1">
    <source>
        <dbReference type="ARBA" id="ARBA00004141"/>
    </source>
</evidence>
<keyword evidence="3 5" id="KW-1133">Transmembrane helix</keyword>
<keyword evidence="2 5" id="KW-0812">Transmembrane</keyword>
<dbReference type="Pfam" id="PF08551">
    <property type="entry name" value="DUF1751"/>
    <property type="match status" value="1"/>
</dbReference>
<dbReference type="PANTHER" id="PTHR13377:SF3">
    <property type="entry name" value="TRANSMEMBRANE PROTEIN 115"/>
    <property type="match status" value="1"/>
</dbReference>
<dbReference type="EMBL" id="JABANM010001109">
    <property type="protein sequence ID" value="KAF4754835.1"/>
    <property type="molecule type" value="Genomic_DNA"/>
</dbReference>
<dbReference type="AlphaFoldDB" id="A0A7J6UC95"/>
<dbReference type="Proteomes" id="UP000574390">
    <property type="component" value="Unassembled WGS sequence"/>
</dbReference>
<evidence type="ECO:0000313" key="7">
    <source>
        <dbReference type="Proteomes" id="UP000574390"/>
    </source>
</evidence>
<feature type="transmembrane region" description="Helical" evidence="5">
    <location>
        <begin position="113"/>
        <end position="135"/>
    </location>
</feature>
<name>A0A7J6UC95_PEROL</name>
<dbReference type="InterPro" id="IPR035952">
    <property type="entry name" value="Rhomboid-like_sf"/>
</dbReference>
<proteinExistence type="predicted"/>
<gene>
    <name evidence="6" type="ORF">FOZ62_025141</name>
</gene>
<dbReference type="GO" id="GO:0016020">
    <property type="term" value="C:membrane"/>
    <property type="evidence" value="ECO:0007669"/>
    <property type="project" value="UniProtKB-SubCell"/>
</dbReference>
<dbReference type="GO" id="GO:0005794">
    <property type="term" value="C:Golgi apparatus"/>
    <property type="evidence" value="ECO:0007669"/>
    <property type="project" value="TreeGrafter"/>
</dbReference>
<evidence type="ECO:0000256" key="5">
    <source>
        <dbReference type="SAM" id="Phobius"/>
    </source>
</evidence>
<dbReference type="GO" id="GO:0006890">
    <property type="term" value="P:retrograde vesicle-mediated transport, Golgi to endoplasmic reticulum"/>
    <property type="evidence" value="ECO:0007669"/>
    <property type="project" value="InterPro"/>
</dbReference>
<keyword evidence="4 5" id="KW-0472">Membrane</keyword>
<feature type="transmembrane region" description="Helical" evidence="5">
    <location>
        <begin position="185"/>
        <end position="202"/>
    </location>
</feature>
<organism evidence="6 7">
    <name type="scientific">Perkinsus olseni</name>
    <name type="common">Perkinsus atlanticus</name>
    <dbReference type="NCBI Taxonomy" id="32597"/>
    <lineage>
        <taxon>Eukaryota</taxon>
        <taxon>Sar</taxon>
        <taxon>Alveolata</taxon>
        <taxon>Perkinsozoa</taxon>
        <taxon>Perkinsea</taxon>
        <taxon>Perkinsida</taxon>
        <taxon>Perkinsidae</taxon>
        <taxon>Perkinsus</taxon>
    </lineage>
</organism>
<evidence type="ECO:0000256" key="4">
    <source>
        <dbReference type="ARBA" id="ARBA00023136"/>
    </source>
</evidence>
<dbReference type="SUPFAM" id="SSF144091">
    <property type="entry name" value="Rhomboid-like"/>
    <property type="match status" value="1"/>
</dbReference>
<protein>
    <recommendedName>
        <fullName evidence="8">Transmembrane protein 115</fullName>
    </recommendedName>
</protein>
<dbReference type="SMART" id="SM01160">
    <property type="entry name" value="DUF1751"/>
    <property type="match status" value="1"/>
</dbReference>
<sequence>MSLPDSPSDTPPIVYHHTSSHSLSRVLLIGVVPTLSVMSWIWPRAIGEFLGLIPARTVFPAEGALLPVPRCWNLITSSLYDPSVVRFLFHYPLAVWLTSLLEPLWGSKTLVKFIIITAFASGVFALLCRIVNYYVTRSQVIWFQPTATISGLDCALAIGVQQAFPTMRLLKIPHHRSIRAEHLPFTLLVIALIVALFSPVTSPAHHDVALTAGAFISGWVYIRYYMYFYFAQQRGDHSNEFRFAMLFPKAMRPYLDRICGGLYAITIRMCGNFRLRHGRSSSEILPSDMLYGPSATAQAQAHSRALFSAATDQAATVATSAKREFEDRRKRALQFLDDNMGALSSREEHRRADLADRGREVVNHELETLEAGKAASPE</sequence>
<evidence type="ECO:0000256" key="3">
    <source>
        <dbReference type="ARBA" id="ARBA00022989"/>
    </source>
</evidence>
<comment type="caution">
    <text evidence="6">The sequence shown here is derived from an EMBL/GenBank/DDBJ whole genome shotgun (WGS) entry which is preliminary data.</text>
</comment>
<feature type="transmembrane region" description="Helical" evidence="5">
    <location>
        <begin position="23"/>
        <end position="42"/>
    </location>
</feature>
<dbReference type="PANTHER" id="PTHR13377">
    <property type="entry name" value="PLACENTAL PROTEIN 6"/>
    <property type="match status" value="1"/>
</dbReference>
<dbReference type="InterPro" id="IPR013861">
    <property type="entry name" value="TMEM115/Pdh1/Rbl19"/>
</dbReference>
<evidence type="ECO:0008006" key="8">
    <source>
        <dbReference type="Google" id="ProtNLM"/>
    </source>
</evidence>
<reference evidence="6 7" key="1">
    <citation type="submission" date="2020-04" db="EMBL/GenBank/DDBJ databases">
        <title>Perkinsus olseni comparative genomics.</title>
        <authorList>
            <person name="Bogema D.R."/>
        </authorList>
    </citation>
    <scope>NUCLEOTIDE SEQUENCE [LARGE SCALE GENOMIC DNA]</scope>
    <source>
        <strain evidence="6">ATCC PRA-205</strain>
    </source>
</reference>
<evidence type="ECO:0000256" key="2">
    <source>
        <dbReference type="ARBA" id="ARBA00022692"/>
    </source>
</evidence>
<feature type="transmembrane region" description="Helical" evidence="5">
    <location>
        <begin position="208"/>
        <end position="230"/>
    </location>
</feature>
<comment type="subcellular location">
    <subcellularLocation>
        <location evidence="1">Membrane</location>
        <topology evidence="1">Multi-pass membrane protein</topology>
    </subcellularLocation>
</comment>